<proteinExistence type="predicted"/>
<accession>A0ABQ9HND1</accession>
<evidence type="ECO:0000313" key="1">
    <source>
        <dbReference type="EMBL" id="KAJ8885885.1"/>
    </source>
</evidence>
<organism evidence="1 2">
    <name type="scientific">Dryococelus australis</name>
    <dbReference type="NCBI Taxonomy" id="614101"/>
    <lineage>
        <taxon>Eukaryota</taxon>
        <taxon>Metazoa</taxon>
        <taxon>Ecdysozoa</taxon>
        <taxon>Arthropoda</taxon>
        <taxon>Hexapoda</taxon>
        <taxon>Insecta</taxon>
        <taxon>Pterygota</taxon>
        <taxon>Neoptera</taxon>
        <taxon>Polyneoptera</taxon>
        <taxon>Phasmatodea</taxon>
        <taxon>Verophasmatodea</taxon>
        <taxon>Anareolatae</taxon>
        <taxon>Phasmatidae</taxon>
        <taxon>Eurycanthinae</taxon>
        <taxon>Dryococelus</taxon>
    </lineage>
</organism>
<protein>
    <submittedName>
        <fullName evidence="1">Uncharacterized protein</fullName>
    </submittedName>
</protein>
<evidence type="ECO:0000313" key="2">
    <source>
        <dbReference type="Proteomes" id="UP001159363"/>
    </source>
</evidence>
<keyword evidence="2" id="KW-1185">Reference proteome</keyword>
<reference evidence="1 2" key="1">
    <citation type="submission" date="2023-02" db="EMBL/GenBank/DDBJ databases">
        <title>LHISI_Scaffold_Assembly.</title>
        <authorList>
            <person name="Stuart O.P."/>
            <person name="Cleave R."/>
            <person name="Magrath M.J.L."/>
            <person name="Mikheyev A.S."/>
        </authorList>
    </citation>
    <scope>NUCLEOTIDE SEQUENCE [LARGE SCALE GENOMIC DNA]</scope>
    <source>
        <strain evidence="1">Daus_M_001</strain>
        <tissue evidence="1">Leg muscle</tissue>
    </source>
</reference>
<sequence length="214" mass="23565">MLVSWPDHSPPTQANRARFPVLGSLPDSRMWESCRTMPLFAGFSRGSSVSPALVFRCCFILTSLRPHRLSIPRCRNLNLKSRPNLFTHSTLLLFHGSKRALERTTKCATVGANLNDSASSFVCRRRNGVGARSLYPARTIHVRGLLSKPLVATPGVAGLRQQVVVIDLEAGVQTTPNVMKGTGEDMLRYGIDICDNVALEFFDCVRVVAAKRSL</sequence>
<dbReference type="Proteomes" id="UP001159363">
    <property type="component" value="Chromosome X"/>
</dbReference>
<name>A0ABQ9HND1_9NEOP</name>
<comment type="caution">
    <text evidence="1">The sequence shown here is derived from an EMBL/GenBank/DDBJ whole genome shotgun (WGS) entry which is preliminary data.</text>
</comment>
<gene>
    <name evidence="1" type="ORF">PR048_012091</name>
</gene>
<dbReference type="EMBL" id="JARBHB010000004">
    <property type="protein sequence ID" value="KAJ8885885.1"/>
    <property type="molecule type" value="Genomic_DNA"/>
</dbReference>